<organism evidence="1 2">
    <name type="scientific">Rickenella mellea</name>
    <dbReference type="NCBI Taxonomy" id="50990"/>
    <lineage>
        <taxon>Eukaryota</taxon>
        <taxon>Fungi</taxon>
        <taxon>Dikarya</taxon>
        <taxon>Basidiomycota</taxon>
        <taxon>Agaricomycotina</taxon>
        <taxon>Agaricomycetes</taxon>
        <taxon>Hymenochaetales</taxon>
        <taxon>Rickenellaceae</taxon>
        <taxon>Rickenella</taxon>
    </lineage>
</organism>
<gene>
    <name evidence="1" type="ORF">BD410DRAFT_689818</name>
</gene>
<evidence type="ECO:0000313" key="1">
    <source>
        <dbReference type="EMBL" id="TDL19356.1"/>
    </source>
</evidence>
<accession>A0A4Y7PWE3</accession>
<keyword evidence="2" id="KW-1185">Reference proteome</keyword>
<name>A0A4Y7PWE3_9AGAM</name>
<evidence type="ECO:0000313" key="2">
    <source>
        <dbReference type="Proteomes" id="UP000294933"/>
    </source>
</evidence>
<dbReference type="OrthoDB" id="432234at2759"/>
<dbReference type="EMBL" id="ML170197">
    <property type="protein sequence ID" value="TDL19356.1"/>
    <property type="molecule type" value="Genomic_DNA"/>
</dbReference>
<dbReference type="PANTHER" id="PTHR47642">
    <property type="entry name" value="ATP-DEPENDENT DNA HELICASE"/>
    <property type="match status" value="1"/>
</dbReference>
<dbReference type="InterPro" id="IPR027417">
    <property type="entry name" value="P-loop_NTPase"/>
</dbReference>
<sequence length="158" mass="17617">MVGTELLSDISEALSVAKQDTRMFGNVSVIFAGDFAQLPPVGSTPLYSSHERAHRMIDSSQSRRGQAKAKGRLLWLGVNKVVNLVRQMRQRGPENVVFRSLLGRLLLGRAEVNLGDERWKAASIITRQNAVKDALNCSAAQAFARRWSRTYNVYEAQD</sequence>
<dbReference type="Proteomes" id="UP000294933">
    <property type="component" value="Unassembled WGS sequence"/>
</dbReference>
<protein>
    <recommendedName>
        <fullName evidence="3">DNA helicase</fullName>
    </recommendedName>
</protein>
<feature type="non-terminal residue" evidence="1">
    <location>
        <position position="158"/>
    </location>
</feature>
<dbReference type="AlphaFoldDB" id="A0A4Y7PWE3"/>
<dbReference type="Gene3D" id="3.40.50.300">
    <property type="entry name" value="P-loop containing nucleotide triphosphate hydrolases"/>
    <property type="match status" value="1"/>
</dbReference>
<evidence type="ECO:0008006" key="3">
    <source>
        <dbReference type="Google" id="ProtNLM"/>
    </source>
</evidence>
<dbReference type="InterPro" id="IPR051055">
    <property type="entry name" value="PIF1_helicase"/>
</dbReference>
<reference evidence="1 2" key="1">
    <citation type="submission" date="2018-06" db="EMBL/GenBank/DDBJ databases">
        <title>A transcriptomic atlas of mushroom development highlights an independent origin of complex multicellularity.</title>
        <authorList>
            <consortium name="DOE Joint Genome Institute"/>
            <person name="Krizsan K."/>
            <person name="Almasi E."/>
            <person name="Merenyi Z."/>
            <person name="Sahu N."/>
            <person name="Viragh M."/>
            <person name="Koszo T."/>
            <person name="Mondo S."/>
            <person name="Kiss B."/>
            <person name="Balint B."/>
            <person name="Kues U."/>
            <person name="Barry K."/>
            <person name="Hegedus J.C."/>
            <person name="Henrissat B."/>
            <person name="Johnson J."/>
            <person name="Lipzen A."/>
            <person name="Ohm R."/>
            <person name="Nagy I."/>
            <person name="Pangilinan J."/>
            <person name="Yan J."/>
            <person name="Xiong Y."/>
            <person name="Grigoriev I.V."/>
            <person name="Hibbett D.S."/>
            <person name="Nagy L.G."/>
        </authorList>
    </citation>
    <scope>NUCLEOTIDE SEQUENCE [LARGE SCALE GENOMIC DNA]</scope>
    <source>
        <strain evidence="1 2">SZMC22713</strain>
    </source>
</reference>
<proteinExistence type="predicted"/>
<dbReference type="VEuPathDB" id="FungiDB:BD410DRAFT_689818"/>